<protein>
    <submittedName>
        <fullName evidence="2">Uncharacterized protein</fullName>
    </submittedName>
</protein>
<dbReference type="EMBL" id="JAUSQZ010000001">
    <property type="protein sequence ID" value="MDP9829946.1"/>
    <property type="molecule type" value="Genomic_DNA"/>
</dbReference>
<dbReference type="RefSeq" id="WP_307248650.1">
    <property type="nucleotide sequence ID" value="NZ_JAUSQZ010000001.1"/>
</dbReference>
<evidence type="ECO:0000313" key="2">
    <source>
        <dbReference type="EMBL" id="MDP9829946.1"/>
    </source>
</evidence>
<feature type="region of interest" description="Disordered" evidence="1">
    <location>
        <begin position="187"/>
        <end position="227"/>
    </location>
</feature>
<name>A0ABT9PB70_9ACTN</name>
<organism evidence="2 3">
    <name type="scientific">Kineosporia succinea</name>
    <dbReference type="NCBI Taxonomy" id="84632"/>
    <lineage>
        <taxon>Bacteria</taxon>
        <taxon>Bacillati</taxon>
        <taxon>Actinomycetota</taxon>
        <taxon>Actinomycetes</taxon>
        <taxon>Kineosporiales</taxon>
        <taxon>Kineosporiaceae</taxon>
        <taxon>Kineosporia</taxon>
    </lineage>
</organism>
<proteinExistence type="predicted"/>
<evidence type="ECO:0000313" key="3">
    <source>
        <dbReference type="Proteomes" id="UP001235712"/>
    </source>
</evidence>
<gene>
    <name evidence="2" type="ORF">J2S57_005695</name>
</gene>
<keyword evidence="3" id="KW-1185">Reference proteome</keyword>
<reference evidence="2 3" key="1">
    <citation type="submission" date="2023-07" db="EMBL/GenBank/DDBJ databases">
        <title>Sequencing the genomes of 1000 actinobacteria strains.</title>
        <authorList>
            <person name="Klenk H.-P."/>
        </authorList>
    </citation>
    <scope>NUCLEOTIDE SEQUENCE [LARGE SCALE GENOMIC DNA]</scope>
    <source>
        <strain evidence="2 3">DSM 44388</strain>
    </source>
</reference>
<dbReference type="Proteomes" id="UP001235712">
    <property type="component" value="Unassembled WGS sequence"/>
</dbReference>
<sequence length="227" mass="24473">MPLEPIAAAVPDNVHWCTTICHSHDIPTTTDTRLWRSIRRSPAYCPDAITLRDSVAPADVIAHLDLTAHGFHVIIDAQWIWRASHPSPESPGSPDLAKSSAAPYFSRISRQADLTAWSQAHGTHDIVRPTLLNNPDIIVLAHHDATGSLTAGAILNRSPDAVGISNVFHHDQHDAPIWPHLTASAERHFPRPPRSATNPAPTFAPRSLPASALSGRCGSGCAPDSRT</sequence>
<accession>A0ABT9PB70</accession>
<evidence type="ECO:0000256" key="1">
    <source>
        <dbReference type="SAM" id="MobiDB-lite"/>
    </source>
</evidence>
<comment type="caution">
    <text evidence="2">The sequence shown here is derived from an EMBL/GenBank/DDBJ whole genome shotgun (WGS) entry which is preliminary data.</text>
</comment>